<evidence type="ECO:0000313" key="3">
    <source>
        <dbReference type="Proteomes" id="UP000326202"/>
    </source>
</evidence>
<dbReference type="RefSeq" id="WP_225308517.1">
    <property type="nucleotide sequence ID" value="NZ_CP042906.1"/>
</dbReference>
<dbReference type="KEGG" id="htq:FRZ44_04920"/>
<evidence type="ECO:0000313" key="2">
    <source>
        <dbReference type="EMBL" id="QEX15212.1"/>
    </source>
</evidence>
<name>A0A5J6MD14_9PROT</name>
<reference evidence="2 3" key="1">
    <citation type="submission" date="2019-08" db="EMBL/GenBank/DDBJ databases">
        <title>Hyperibacter terrae gen. nov., sp. nov. and Hyperibacter viscosus sp. nov., two new members in the family Rhodospirillaceae isolated from the rhizosphere of Hypericum perforatum.</title>
        <authorList>
            <person name="Noviana Z."/>
        </authorList>
    </citation>
    <scope>NUCLEOTIDE SEQUENCE [LARGE SCALE GENOMIC DNA]</scope>
    <source>
        <strain evidence="2 3">R5913</strain>
    </source>
</reference>
<evidence type="ECO:0000259" key="1">
    <source>
        <dbReference type="Pfam" id="PF13598"/>
    </source>
</evidence>
<dbReference type="EMBL" id="CP042906">
    <property type="protein sequence ID" value="QEX15212.1"/>
    <property type="molecule type" value="Genomic_DNA"/>
</dbReference>
<feature type="domain" description="DUF4139" evidence="1">
    <location>
        <begin position="204"/>
        <end position="491"/>
    </location>
</feature>
<dbReference type="PANTHER" id="PTHR38075">
    <property type="entry name" value="DUF4139 DOMAIN-CONTAINING PROTEIN"/>
    <property type="match status" value="1"/>
</dbReference>
<keyword evidence="3" id="KW-1185">Reference proteome</keyword>
<accession>A0A5J6MD14</accession>
<dbReference type="InterPro" id="IPR037291">
    <property type="entry name" value="DUF4139"/>
</dbReference>
<dbReference type="Pfam" id="PF13598">
    <property type="entry name" value="DUF4139"/>
    <property type="match status" value="1"/>
</dbReference>
<dbReference type="PANTHER" id="PTHR38075:SF1">
    <property type="entry name" value="DUF4139 DOMAIN-CONTAINING PROTEIN"/>
    <property type="match status" value="1"/>
</dbReference>
<organism evidence="2 3">
    <name type="scientific">Hypericibacter terrae</name>
    <dbReference type="NCBI Taxonomy" id="2602015"/>
    <lineage>
        <taxon>Bacteria</taxon>
        <taxon>Pseudomonadati</taxon>
        <taxon>Pseudomonadota</taxon>
        <taxon>Alphaproteobacteria</taxon>
        <taxon>Rhodospirillales</taxon>
        <taxon>Dongiaceae</taxon>
        <taxon>Hypericibacter</taxon>
    </lineage>
</organism>
<dbReference type="AlphaFoldDB" id="A0A5J6MD14"/>
<protein>
    <submittedName>
        <fullName evidence="2">DUF4139 domain-containing protein</fullName>
    </submittedName>
</protein>
<sequence length="491" mass="53469">MSFRSNLLRASALKPVAALSLAMALLLGSAAILPGVARAEDIVAETPISLSDQTGVAITIYNQDLALVRDQRKIALTAGLNDLAFADVSALMRPETALLRVDGAKVTVREQNFNFDLLTPEKLLEKSVGRKVRVITTNYATGAETTEDAIVLSASGGVVLKIGDRIETTSPGRIVFDEVPPNLRARPTLVIDANSDTAGTATAQLSYLTGGLNWAADYVASLSPDEKSLDIDGWVTLTNQSGTTYRDAKLQLVAGDVHRVQEAMMKTMDAVAAAPAPMAEQAMTEQSLFEYHLYTLGRPTTIAENQTKQVALLSATSVPVDKEFRFTNLTARGYTYDIGDQERVNATVYVSFVNDDASHMGMPLPKGTIRVYKADGDGQVQFVGEDAIDHTPKNEDVRLTLGQAFDVTAHARQTKYEKISDSVYESAYEVEFKNAKKEPVTVVLVEDVPGTWKILSESAKHEEVNSNRLRWEVTVPAEGSTKFNYAVRVRY</sequence>
<gene>
    <name evidence="2" type="ORF">FRZ44_04920</name>
</gene>
<proteinExistence type="predicted"/>
<dbReference type="Proteomes" id="UP000326202">
    <property type="component" value="Chromosome"/>
</dbReference>